<proteinExistence type="predicted"/>
<evidence type="ECO:0000256" key="1">
    <source>
        <dbReference type="SAM" id="Phobius"/>
    </source>
</evidence>
<dbReference type="EMBL" id="LCQQ01000017">
    <property type="protein sequence ID" value="KKW21020.1"/>
    <property type="molecule type" value="Genomic_DNA"/>
</dbReference>
<evidence type="ECO:0000313" key="3">
    <source>
        <dbReference type="Proteomes" id="UP000034201"/>
    </source>
</evidence>
<accession>A0A0G1WR17</accession>
<feature type="transmembrane region" description="Helical" evidence="1">
    <location>
        <begin position="6"/>
        <end position="24"/>
    </location>
</feature>
<keyword evidence="1" id="KW-0812">Transmembrane</keyword>
<dbReference type="AlphaFoldDB" id="A0A0G1WR17"/>
<keyword evidence="1" id="KW-1133">Transmembrane helix</keyword>
<reference evidence="2 3" key="1">
    <citation type="journal article" date="2015" name="Nature">
        <title>rRNA introns, odd ribosomes, and small enigmatic genomes across a large radiation of phyla.</title>
        <authorList>
            <person name="Brown C.T."/>
            <person name="Hug L.A."/>
            <person name="Thomas B.C."/>
            <person name="Sharon I."/>
            <person name="Castelle C.J."/>
            <person name="Singh A."/>
            <person name="Wilkins M.J."/>
            <person name="Williams K.H."/>
            <person name="Banfield J.F."/>
        </authorList>
    </citation>
    <scope>NUCLEOTIDE SEQUENCE [LARGE SCALE GENOMIC DNA]</scope>
</reference>
<sequence>MIKNFSFLLSVKIWFELMFFYFAWGRIRTCVAVKALGLQPSAIVRSATHA</sequence>
<comment type="caution">
    <text evidence="2">The sequence shown here is derived from an EMBL/GenBank/DDBJ whole genome shotgun (WGS) entry which is preliminary data.</text>
</comment>
<organism evidence="2 3">
    <name type="scientific">Candidatus Adlerbacteria bacterium GW2011_GWC1_50_9</name>
    <dbReference type="NCBI Taxonomy" id="1618608"/>
    <lineage>
        <taxon>Bacteria</taxon>
        <taxon>Candidatus Adleribacteriota</taxon>
    </lineage>
</organism>
<keyword evidence="1" id="KW-0472">Membrane</keyword>
<evidence type="ECO:0000313" key="2">
    <source>
        <dbReference type="EMBL" id="KKW21020.1"/>
    </source>
</evidence>
<gene>
    <name evidence="2" type="ORF">UY61_C0017G0007</name>
</gene>
<dbReference type="Proteomes" id="UP000034201">
    <property type="component" value="Unassembled WGS sequence"/>
</dbReference>
<protein>
    <submittedName>
        <fullName evidence="2">Uncharacterized protein</fullName>
    </submittedName>
</protein>
<name>A0A0G1WR17_9BACT</name>